<proteinExistence type="predicted"/>
<dbReference type="Proteomes" id="UP000078200">
    <property type="component" value="Unassembled WGS sequence"/>
</dbReference>
<reference evidence="1" key="1">
    <citation type="submission" date="2020-05" db="UniProtKB">
        <authorList>
            <consortium name="EnsemblMetazoa"/>
        </authorList>
    </citation>
    <scope>IDENTIFICATION</scope>
    <source>
        <strain evidence="1">TTRI</strain>
    </source>
</reference>
<organism evidence="1 2">
    <name type="scientific">Glossina austeni</name>
    <name type="common">Savannah tsetse fly</name>
    <dbReference type="NCBI Taxonomy" id="7395"/>
    <lineage>
        <taxon>Eukaryota</taxon>
        <taxon>Metazoa</taxon>
        <taxon>Ecdysozoa</taxon>
        <taxon>Arthropoda</taxon>
        <taxon>Hexapoda</taxon>
        <taxon>Insecta</taxon>
        <taxon>Pterygota</taxon>
        <taxon>Neoptera</taxon>
        <taxon>Endopterygota</taxon>
        <taxon>Diptera</taxon>
        <taxon>Brachycera</taxon>
        <taxon>Muscomorpha</taxon>
        <taxon>Hippoboscoidea</taxon>
        <taxon>Glossinidae</taxon>
        <taxon>Glossina</taxon>
    </lineage>
</organism>
<sequence>MGSLFRVNLFVEAETATGTDAEVVINDVVASVANIVGENEKDCGMIVYCTDGDDALIDRDDVVDICGNGVVCCTVVEVRSSWDDDVDSGEFVLVSASSAITVSIIRNDSGGPRLGIMKLFNGLSNFLVPYLYLFGGDTHLECGNTIDGGLNMGVGVCGGCSDVAAVSGFST</sequence>
<protein>
    <submittedName>
        <fullName evidence="1">Uncharacterized protein</fullName>
    </submittedName>
</protein>
<name>A0A1A9UW68_GLOAU</name>
<evidence type="ECO:0000313" key="2">
    <source>
        <dbReference type="Proteomes" id="UP000078200"/>
    </source>
</evidence>
<dbReference type="AlphaFoldDB" id="A0A1A9UW68"/>
<accession>A0A1A9UW68</accession>
<dbReference type="VEuPathDB" id="VectorBase:GAUT017744"/>
<evidence type="ECO:0000313" key="1">
    <source>
        <dbReference type="EnsemblMetazoa" id="GAUT017744-PA"/>
    </source>
</evidence>
<keyword evidence="2" id="KW-1185">Reference proteome</keyword>
<dbReference type="EnsemblMetazoa" id="GAUT017744-RA">
    <property type="protein sequence ID" value="GAUT017744-PA"/>
    <property type="gene ID" value="GAUT017744"/>
</dbReference>